<gene>
    <name evidence="1" type="ORF">Ab1vBOLIVR5_gp146</name>
</gene>
<keyword evidence="2" id="KW-1185">Reference proteome</keyword>
<sequence length="87" mass="10236">MKMIDKTSKVFIVSAVTTDDEDKVYSIGKRTPRFHFNGTSLRMTNIDKAERLTFDDAWATLKVIQMKHEQGDILWIKDWKMERVNDV</sequence>
<protein>
    <submittedName>
        <fullName evidence="1">Uncharacterized protein</fullName>
    </submittedName>
</protein>
<organism evidence="1 2">
    <name type="scientific">Agrobacterium phage OLIVR5</name>
    <dbReference type="NCBI Taxonomy" id="2723773"/>
    <lineage>
        <taxon>Viruses</taxon>
        <taxon>Duplodnaviria</taxon>
        <taxon>Heunggongvirae</taxon>
        <taxon>Uroviricota</taxon>
        <taxon>Caudoviricetes</taxon>
        <taxon>Pootjesviridae</taxon>
        <taxon>Heverleevirus</taxon>
        <taxon>Heverleevirus OLIVR5</taxon>
    </lineage>
</organism>
<proteinExistence type="predicted"/>
<dbReference type="Proteomes" id="UP000671873">
    <property type="component" value="Segment"/>
</dbReference>
<dbReference type="EMBL" id="MT234342">
    <property type="protein sequence ID" value="QIW87794.1"/>
    <property type="molecule type" value="Genomic_DNA"/>
</dbReference>
<evidence type="ECO:0000313" key="2">
    <source>
        <dbReference type="Proteomes" id="UP000671873"/>
    </source>
</evidence>
<evidence type="ECO:0000313" key="1">
    <source>
        <dbReference type="EMBL" id="QIW87794.1"/>
    </source>
</evidence>
<accession>A0A858MSP6</accession>
<reference evidence="1 2" key="1">
    <citation type="submission" date="2020-03" db="EMBL/GenBank/DDBJ databases">
        <authorList>
            <person name="Holtappels D."/>
            <person name="Bomans J.P.J."/>
            <person name="Lavigne R."/>
            <person name="Wagemans J."/>
        </authorList>
    </citation>
    <scope>NUCLEOTIDE SEQUENCE [LARGE SCALE GENOMIC DNA]</scope>
    <source>
        <strain evidence="1 2">OLIVR5</strain>
    </source>
</reference>
<name>A0A858MSP6_9CAUD</name>